<organism evidence="2 3">
    <name type="scientific">Willisornis vidua</name>
    <name type="common">Xingu scale-backed antbird</name>
    <dbReference type="NCBI Taxonomy" id="1566151"/>
    <lineage>
        <taxon>Eukaryota</taxon>
        <taxon>Metazoa</taxon>
        <taxon>Chordata</taxon>
        <taxon>Craniata</taxon>
        <taxon>Vertebrata</taxon>
        <taxon>Euteleostomi</taxon>
        <taxon>Archelosauria</taxon>
        <taxon>Archosauria</taxon>
        <taxon>Dinosauria</taxon>
        <taxon>Saurischia</taxon>
        <taxon>Theropoda</taxon>
        <taxon>Coelurosauria</taxon>
        <taxon>Aves</taxon>
        <taxon>Neognathae</taxon>
        <taxon>Neoaves</taxon>
        <taxon>Telluraves</taxon>
        <taxon>Australaves</taxon>
        <taxon>Passeriformes</taxon>
        <taxon>Thamnophilidae</taxon>
        <taxon>Willisornis</taxon>
    </lineage>
</organism>
<gene>
    <name evidence="2" type="ORF">WISP_115586</name>
</gene>
<feature type="domain" description="Reverse transcriptase" evidence="1">
    <location>
        <begin position="26"/>
        <end position="191"/>
    </location>
</feature>
<evidence type="ECO:0000259" key="1">
    <source>
        <dbReference type="Pfam" id="PF00078"/>
    </source>
</evidence>
<name>A0ABQ9CYT2_9PASS</name>
<comment type="caution">
    <text evidence="2">The sequence shown here is derived from an EMBL/GenBank/DDBJ whole genome shotgun (WGS) entry which is preliminary data.</text>
</comment>
<proteinExistence type="predicted"/>
<dbReference type="InterPro" id="IPR000477">
    <property type="entry name" value="RT_dom"/>
</dbReference>
<dbReference type="Proteomes" id="UP001145742">
    <property type="component" value="Unassembled WGS sequence"/>
</dbReference>
<keyword evidence="3" id="KW-1185">Reference proteome</keyword>
<dbReference type="Pfam" id="PF00078">
    <property type="entry name" value="RVT_1"/>
    <property type="match status" value="1"/>
</dbReference>
<protein>
    <recommendedName>
        <fullName evidence="1">Reverse transcriptase domain-containing protein</fullName>
    </recommendedName>
</protein>
<dbReference type="EMBL" id="WHWB01034477">
    <property type="protein sequence ID" value="KAJ7409319.1"/>
    <property type="molecule type" value="Genomic_DNA"/>
</dbReference>
<evidence type="ECO:0000313" key="2">
    <source>
        <dbReference type="EMBL" id="KAJ7409319.1"/>
    </source>
</evidence>
<evidence type="ECO:0000313" key="3">
    <source>
        <dbReference type="Proteomes" id="UP001145742"/>
    </source>
</evidence>
<dbReference type="PANTHER" id="PTHR33332">
    <property type="entry name" value="REVERSE TRANSCRIPTASE DOMAIN-CONTAINING PROTEIN"/>
    <property type="match status" value="1"/>
</dbReference>
<sequence length="194" mass="22156">MGLLSDGHLLVNFSRFYLLSYLIDNTVTSHNQHSFKRGNSCLSNLICFCNKVAHLDDQGKPVDVIFLDFSKAFNTASHRILLYNMSIAQLDKHIMWWVSNWLMDQAQRVIVNGVTSDWQPLTNEVAQGSISGPVLFNIFINYLNTALERILSKFVDDTKLGGVVDSLKGRETLQRDLEKLEDWAITKNMEFRKG</sequence>
<accession>A0ABQ9CYT2</accession>
<reference evidence="2" key="1">
    <citation type="submission" date="2019-10" db="EMBL/GenBank/DDBJ databases">
        <authorList>
            <person name="Soares A.E.R."/>
            <person name="Aleixo A."/>
            <person name="Schneider P."/>
            <person name="Miyaki C.Y."/>
            <person name="Schneider M.P."/>
            <person name="Mello C."/>
            <person name="Vasconcelos A.T.R."/>
        </authorList>
    </citation>
    <scope>NUCLEOTIDE SEQUENCE</scope>
    <source>
        <tissue evidence="2">Muscle</tissue>
    </source>
</reference>